<evidence type="ECO:0000256" key="2">
    <source>
        <dbReference type="SAM" id="SignalP"/>
    </source>
</evidence>
<dbReference type="PROSITE" id="PS51178">
    <property type="entry name" value="PASTA"/>
    <property type="match status" value="1"/>
</dbReference>
<dbReference type="AlphaFoldDB" id="A0A0D2J8Y9"/>
<evidence type="ECO:0000313" key="4">
    <source>
        <dbReference type="EMBL" id="KIX14639.1"/>
    </source>
</evidence>
<feature type="domain" description="PASTA" evidence="3">
    <location>
        <begin position="28"/>
        <end position="96"/>
    </location>
</feature>
<proteinExistence type="predicted"/>
<sequence length="222" mass="25065">MRFFSLHHRLKTQIPLVCLFFLFSALPALAGSGVPDLSGLTLAQASKALKQAKMKMITIAVPTLLPSQKGKVMKQEPRAGHRLWDRNQSVKVWYYDTNAQDHTRKTGSKPQSSAPPEQTNNVRVPSLMGQHQYEAQATVWSKKLDIAVVKNLPTKNRKAAGTIAFQDPMPQMQVPKGTVISIWVYKYKESDADKGKLPLPRFRKPQETEEEKEEEKEGEKVK</sequence>
<feature type="chain" id="PRO_5002245169" description="PASTA domain-containing protein" evidence="2">
    <location>
        <begin position="31"/>
        <end position="222"/>
    </location>
</feature>
<dbReference type="CDD" id="cd06577">
    <property type="entry name" value="PASTA_pknB"/>
    <property type="match status" value="2"/>
</dbReference>
<evidence type="ECO:0000256" key="1">
    <source>
        <dbReference type="SAM" id="MobiDB-lite"/>
    </source>
</evidence>
<organism evidence="4 5">
    <name type="scientific">Dethiosulfatarculus sandiegensis</name>
    <dbReference type="NCBI Taxonomy" id="1429043"/>
    <lineage>
        <taxon>Bacteria</taxon>
        <taxon>Pseudomonadati</taxon>
        <taxon>Thermodesulfobacteriota</taxon>
        <taxon>Desulfarculia</taxon>
        <taxon>Desulfarculales</taxon>
        <taxon>Desulfarculaceae</taxon>
        <taxon>Dethiosulfatarculus</taxon>
    </lineage>
</organism>
<dbReference type="RefSeq" id="WP_044347783.1">
    <property type="nucleotide sequence ID" value="NZ_AZAC01000010.1"/>
</dbReference>
<dbReference type="Proteomes" id="UP000032233">
    <property type="component" value="Unassembled WGS sequence"/>
</dbReference>
<dbReference type="EMBL" id="AZAC01000010">
    <property type="protein sequence ID" value="KIX14639.1"/>
    <property type="molecule type" value="Genomic_DNA"/>
</dbReference>
<name>A0A0D2J8Y9_9BACT</name>
<dbReference type="InterPro" id="IPR005543">
    <property type="entry name" value="PASTA_dom"/>
</dbReference>
<evidence type="ECO:0000259" key="3">
    <source>
        <dbReference type="PROSITE" id="PS51178"/>
    </source>
</evidence>
<feature type="region of interest" description="Disordered" evidence="1">
    <location>
        <begin position="101"/>
        <end position="122"/>
    </location>
</feature>
<dbReference type="Pfam" id="PF03793">
    <property type="entry name" value="PASTA"/>
    <property type="match status" value="2"/>
</dbReference>
<dbReference type="Gene3D" id="3.30.10.20">
    <property type="match status" value="2"/>
</dbReference>
<feature type="signal peptide" evidence="2">
    <location>
        <begin position="1"/>
        <end position="30"/>
    </location>
</feature>
<dbReference type="InParanoid" id="A0A0D2J8Y9"/>
<accession>A0A0D2J8Y9</accession>
<gene>
    <name evidence="4" type="ORF">X474_07985</name>
</gene>
<feature type="compositionally biased region" description="Polar residues" evidence="1">
    <location>
        <begin position="108"/>
        <end position="122"/>
    </location>
</feature>
<keyword evidence="5" id="KW-1185">Reference proteome</keyword>
<comment type="caution">
    <text evidence="4">The sequence shown here is derived from an EMBL/GenBank/DDBJ whole genome shotgun (WGS) entry which is preliminary data.</text>
</comment>
<dbReference type="STRING" id="1429043.X474_07985"/>
<protein>
    <recommendedName>
        <fullName evidence="3">PASTA domain-containing protein</fullName>
    </recommendedName>
</protein>
<feature type="region of interest" description="Disordered" evidence="1">
    <location>
        <begin position="193"/>
        <end position="222"/>
    </location>
</feature>
<evidence type="ECO:0000313" key="5">
    <source>
        <dbReference type="Proteomes" id="UP000032233"/>
    </source>
</evidence>
<keyword evidence="2" id="KW-0732">Signal</keyword>
<reference evidence="4 5" key="1">
    <citation type="submission" date="2013-11" db="EMBL/GenBank/DDBJ databases">
        <title>Metagenomic analysis of a methanogenic consortium involved in long chain n-alkane degradation.</title>
        <authorList>
            <person name="Davidova I.A."/>
            <person name="Callaghan A.V."/>
            <person name="Wawrik B."/>
            <person name="Pruitt S."/>
            <person name="Marks C."/>
            <person name="Duncan K.E."/>
            <person name="Suflita J.M."/>
        </authorList>
    </citation>
    <scope>NUCLEOTIDE SEQUENCE [LARGE SCALE GENOMIC DNA]</scope>
    <source>
        <strain evidence="4 5">SPR</strain>
    </source>
</reference>
<dbReference type="SMART" id="SM00740">
    <property type="entry name" value="PASTA"/>
    <property type="match status" value="2"/>
</dbReference>